<evidence type="ECO:0000313" key="1">
    <source>
        <dbReference type="EMBL" id="GJT19719.1"/>
    </source>
</evidence>
<keyword evidence="2" id="KW-1185">Reference proteome</keyword>
<protein>
    <submittedName>
        <fullName evidence="1">Uncharacterized protein</fullName>
    </submittedName>
</protein>
<dbReference type="EMBL" id="BQNB010013740">
    <property type="protein sequence ID" value="GJT19719.1"/>
    <property type="molecule type" value="Genomic_DNA"/>
</dbReference>
<name>A0ABQ5C3Q2_9ASTR</name>
<organism evidence="1 2">
    <name type="scientific">Tanacetum coccineum</name>
    <dbReference type="NCBI Taxonomy" id="301880"/>
    <lineage>
        <taxon>Eukaryota</taxon>
        <taxon>Viridiplantae</taxon>
        <taxon>Streptophyta</taxon>
        <taxon>Embryophyta</taxon>
        <taxon>Tracheophyta</taxon>
        <taxon>Spermatophyta</taxon>
        <taxon>Magnoliopsida</taxon>
        <taxon>eudicotyledons</taxon>
        <taxon>Gunneridae</taxon>
        <taxon>Pentapetalae</taxon>
        <taxon>asterids</taxon>
        <taxon>campanulids</taxon>
        <taxon>Asterales</taxon>
        <taxon>Asteraceae</taxon>
        <taxon>Asteroideae</taxon>
        <taxon>Anthemideae</taxon>
        <taxon>Anthemidinae</taxon>
        <taxon>Tanacetum</taxon>
    </lineage>
</organism>
<evidence type="ECO:0000313" key="2">
    <source>
        <dbReference type="Proteomes" id="UP001151760"/>
    </source>
</evidence>
<sequence length="169" mass="19438">MLRGSPPMKASKSLSLFGTMFGHRISRDNTCSPEPFSASSSKCYFIPLTAHLLWENTDSVLSNQRIRPTAPIRPFEFNDEVHRYSMSACDSFHVRLTTSPIQQSIRIGKFLWLHPICFSGVWKSDIALLNSLPEQSKISLIIQFLFRGFDAFSKYARYVRWEKSKLLLD</sequence>
<comment type="caution">
    <text evidence="1">The sequence shown here is derived from an EMBL/GenBank/DDBJ whole genome shotgun (WGS) entry which is preliminary data.</text>
</comment>
<accession>A0ABQ5C3Q2</accession>
<reference evidence="1" key="1">
    <citation type="journal article" date="2022" name="Int. J. Mol. Sci.">
        <title>Draft Genome of Tanacetum Coccineum: Genomic Comparison of Closely Related Tanacetum-Family Plants.</title>
        <authorList>
            <person name="Yamashiro T."/>
            <person name="Shiraishi A."/>
            <person name="Nakayama K."/>
            <person name="Satake H."/>
        </authorList>
    </citation>
    <scope>NUCLEOTIDE SEQUENCE</scope>
</reference>
<dbReference type="Proteomes" id="UP001151760">
    <property type="component" value="Unassembled WGS sequence"/>
</dbReference>
<proteinExistence type="predicted"/>
<gene>
    <name evidence="1" type="ORF">Tco_0878425</name>
</gene>
<reference evidence="1" key="2">
    <citation type="submission" date="2022-01" db="EMBL/GenBank/DDBJ databases">
        <authorList>
            <person name="Yamashiro T."/>
            <person name="Shiraishi A."/>
            <person name="Satake H."/>
            <person name="Nakayama K."/>
        </authorList>
    </citation>
    <scope>NUCLEOTIDE SEQUENCE</scope>
</reference>